<comment type="caution">
    <text evidence="1">The sequence shown here is derived from an EMBL/GenBank/DDBJ whole genome shotgun (WGS) entry which is preliminary data.</text>
</comment>
<evidence type="ECO:0000313" key="2">
    <source>
        <dbReference type="Proteomes" id="UP000775213"/>
    </source>
</evidence>
<name>A0AAV7FY21_DENCH</name>
<reference evidence="1 2" key="1">
    <citation type="journal article" date="2021" name="Hortic Res">
        <title>Chromosome-scale assembly of the Dendrobium chrysotoxum genome enhances the understanding of orchid evolution.</title>
        <authorList>
            <person name="Zhang Y."/>
            <person name="Zhang G.Q."/>
            <person name="Zhang D."/>
            <person name="Liu X.D."/>
            <person name="Xu X.Y."/>
            <person name="Sun W.H."/>
            <person name="Yu X."/>
            <person name="Zhu X."/>
            <person name="Wang Z.W."/>
            <person name="Zhao X."/>
            <person name="Zhong W.Y."/>
            <person name="Chen H."/>
            <person name="Yin W.L."/>
            <person name="Huang T."/>
            <person name="Niu S.C."/>
            <person name="Liu Z.J."/>
        </authorList>
    </citation>
    <scope>NUCLEOTIDE SEQUENCE [LARGE SCALE GENOMIC DNA]</scope>
    <source>
        <strain evidence="1">Lindl</strain>
    </source>
</reference>
<accession>A0AAV7FY21</accession>
<evidence type="ECO:0000313" key="1">
    <source>
        <dbReference type="EMBL" id="KAH0448265.1"/>
    </source>
</evidence>
<keyword evidence="2" id="KW-1185">Reference proteome</keyword>
<organism evidence="1 2">
    <name type="scientific">Dendrobium chrysotoxum</name>
    <name type="common">Orchid</name>
    <dbReference type="NCBI Taxonomy" id="161865"/>
    <lineage>
        <taxon>Eukaryota</taxon>
        <taxon>Viridiplantae</taxon>
        <taxon>Streptophyta</taxon>
        <taxon>Embryophyta</taxon>
        <taxon>Tracheophyta</taxon>
        <taxon>Spermatophyta</taxon>
        <taxon>Magnoliopsida</taxon>
        <taxon>Liliopsida</taxon>
        <taxon>Asparagales</taxon>
        <taxon>Orchidaceae</taxon>
        <taxon>Epidendroideae</taxon>
        <taxon>Malaxideae</taxon>
        <taxon>Dendrobiinae</taxon>
        <taxon>Dendrobium</taxon>
    </lineage>
</organism>
<proteinExistence type="predicted"/>
<dbReference type="EMBL" id="JAGFBR010000019">
    <property type="protein sequence ID" value="KAH0448265.1"/>
    <property type="molecule type" value="Genomic_DNA"/>
</dbReference>
<gene>
    <name evidence="1" type="ORF">IEQ34_022065</name>
</gene>
<sequence>MMLSCLLFYMYRLSSHDRDVACRKTGTTSQRLGVLSRSDPSCLSCLLPDFINYSVIVYLLCCTSHIAEPSFSELPQIVTNEVSRILKWNLLYARIHANWATSIRRNGSLAHVIKELLKA</sequence>
<protein>
    <submittedName>
        <fullName evidence="1">Uncharacterized protein</fullName>
    </submittedName>
</protein>
<dbReference type="Proteomes" id="UP000775213">
    <property type="component" value="Unassembled WGS sequence"/>
</dbReference>
<dbReference type="AlphaFoldDB" id="A0AAV7FY21"/>